<reference evidence="2" key="1">
    <citation type="journal article" date="2019" name="Gigascience">
        <title>De novo genome assembly of the endangered Acer yangbiense, a plant species with extremely small populations endemic to Yunnan Province, China.</title>
        <authorList>
            <person name="Yang J."/>
            <person name="Wariss H.M."/>
            <person name="Tao L."/>
            <person name="Zhang R."/>
            <person name="Yun Q."/>
            <person name="Hollingsworth P."/>
            <person name="Dao Z."/>
            <person name="Luo G."/>
            <person name="Guo H."/>
            <person name="Ma Y."/>
            <person name="Sun W."/>
        </authorList>
    </citation>
    <scope>NUCLEOTIDE SEQUENCE [LARGE SCALE GENOMIC DNA]</scope>
    <source>
        <strain evidence="2">cv. Malutang</strain>
    </source>
</reference>
<dbReference type="InterPro" id="IPR008586">
    <property type="entry name" value="DUF868_pln"/>
</dbReference>
<dbReference type="Pfam" id="PF05910">
    <property type="entry name" value="DUF868"/>
    <property type="match status" value="1"/>
</dbReference>
<dbReference type="PANTHER" id="PTHR31972:SF16">
    <property type="entry name" value="FAMILY PROTEIN, PUTATIVE (DUF868)-RELATED"/>
    <property type="match status" value="1"/>
</dbReference>
<dbReference type="AlphaFoldDB" id="A0A5C7HNI4"/>
<evidence type="ECO:0008006" key="3">
    <source>
        <dbReference type="Google" id="ProtNLM"/>
    </source>
</evidence>
<proteinExistence type="predicted"/>
<sequence length="308" mass="35049">MRSIATCYSEHAIKVSDSYCSGPSKHAYFSPNLMPSLPNSITCIYKACLISSRKQLLITLTWCNDFTGQGLTINVCDNTSSSPSNKFNVNSHQLKDYKGTKKFDSCSSKVIVFWDLSNAQYDNGLEPSNEFYVIVLVDSEICLLLGDINEDNNNNVVEKLKSEYPLGKFSLVSRTEHFSGNSVYSTKAQFCDTGIAHDILIKCSGDEDGSRNPVLSVSIDKKKIFQVKRLRWNFRGNQTIFLDGLLVDMMWDLHDWFFKETSGFAVFMFRTRSGLDSRLWLEEKNLQKKEKEWSDQFSLLICACKNPD</sequence>
<evidence type="ECO:0000313" key="2">
    <source>
        <dbReference type="Proteomes" id="UP000323000"/>
    </source>
</evidence>
<evidence type="ECO:0000313" key="1">
    <source>
        <dbReference type="EMBL" id="TXG58338.1"/>
    </source>
</evidence>
<dbReference type="EMBL" id="VAHF01000007">
    <property type="protein sequence ID" value="TXG58338.1"/>
    <property type="molecule type" value="Genomic_DNA"/>
</dbReference>
<dbReference type="PANTHER" id="PTHR31972">
    <property type="entry name" value="EXPRESSED PROTEIN"/>
    <property type="match status" value="1"/>
</dbReference>
<keyword evidence="2" id="KW-1185">Reference proteome</keyword>
<gene>
    <name evidence="1" type="ORF">EZV62_016167</name>
</gene>
<protein>
    <recommendedName>
        <fullName evidence="3">DUF868 domain-containing protein</fullName>
    </recommendedName>
</protein>
<name>A0A5C7HNI4_9ROSI</name>
<organism evidence="1 2">
    <name type="scientific">Acer yangbiense</name>
    <dbReference type="NCBI Taxonomy" id="1000413"/>
    <lineage>
        <taxon>Eukaryota</taxon>
        <taxon>Viridiplantae</taxon>
        <taxon>Streptophyta</taxon>
        <taxon>Embryophyta</taxon>
        <taxon>Tracheophyta</taxon>
        <taxon>Spermatophyta</taxon>
        <taxon>Magnoliopsida</taxon>
        <taxon>eudicotyledons</taxon>
        <taxon>Gunneridae</taxon>
        <taxon>Pentapetalae</taxon>
        <taxon>rosids</taxon>
        <taxon>malvids</taxon>
        <taxon>Sapindales</taxon>
        <taxon>Sapindaceae</taxon>
        <taxon>Hippocastanoideae</taxon>
        <taxon>Acereae</taxon>
        <taxon>Acer</taxon>
    </lineage>
</organism>
<comment type="caution">
    <text evidence="1">The sequence shown here is derived from an EMBL/GenBank/DDBJ whole genome shotgun (WGS) entry which is preliminary data.</text>
</comment>
<dbReference type="Proteomes" id="UP000323000">
    <property type="component" value="Chromosome 7"/>
</dbReference>
<dbReference type="OrthoDB" id="678233at2759"/>
<accession>A0A5C7HNI4</accession>